<feature type="region of interest" description="Disordered" evidence="1">
    <location>
        <begin position="379"/>
        <end position="405"/>
    </location>
</feature>
<keyword evidence="2" id="KW-0812">Transmembrane</keyword>
<dbReference type="EMBL" id="JAAXKY010000086">
    <property type="protein sequence ID" value="NMH80046.1"/>
    <property type="molecule type" value="Genomic_DNA"/>
</dbReference>
<feature type="region of interest" description="Disordered" evidence="1">
    <location>
        <begin position="1"/>
        <end position="23"/>
    </location>
</feature>
<sequence>MNEDTERMSHGAAAGGTDGGRTVRLLPGPAEEYLAGIRSALADLPAPELAEILDDVRAHLADLTAELGADASHAALVARLGSPAVYAGELRAAAGYPPAPVQAGGPGRSRSTAATLAVAGLVGSVLLVVLGLPADAPGLVLLGLLVALLGLPLLTRDGPGLPTVAEMPLVRRLVESRPAAGTPARGVADFLASLQPGWWVVRGVIAAALMLAVLAQADPPLVVLLSLVTVPVSVWLGHRTRRDRRLLWVVVPLNTLAAVLALGVLLSTGAGLLDGPRPAGTYSSQSYQPGLWQDGDRPIRDIRPVDAAGNPLTGVYLFDQDGRPIDTTDTSVCTADYRSAETAANAARPYPRGTTDYDPRTGDCVVVPPGPLLVAVPSATPQASATTTASPPPTTALAPTGSATT</sequence>
<keyword evidence="4" id="KW-1185">Reference proteome</keyword>
<evidence type="ECO:0008006" key="5">
    <source>
        <dbReference type="Google" id="ProtNLM"/>
    </source>
</evidence>
<keyword evidence="2" id="KW-1133">Transmembrane helix</keyword>
<feature type="non-terminal residue" evidence="3">
    <location>
        <position position="405"/>
    </location>
</feature>
<name>A0ABX1RJN8_9PSEU</name>
<evidence type="ECO:0000256" key="1">
    <source>
        <dbReference type="SAM" id="MobiDB-lite"/>
    </source>
</evidence>
<accession>A0ABX1RJN8</accession>
<reference evidence="3 4" key="1">
    <citation type="submission" date="2020-04" db="EMBL/GenBank/DDBJ databases">
        <authorList>
            <person name="Klaysubun C."/>
            <person name="Duangmal K."/>
            <person name="Lipun K."/>
        </authorList>
    </citation>
    <scope>NUCLEOTIDE SEQUENCE [LARGE SCALE GENOMIC DNA]</scope>
    <source>
        <strain evidence="3 4">JCM 11839</strain>
    </source>
</reference>
<proteinExistence type="predicted"/>
<feature type="transmembrane region" description="Helical" evidence="2">
    <location>
        <begin position="199"/>
        <end position="215"/>
    </location>
</feature>
<protein>
    <recommendedName>
        <fullName evidence="5">Proline-rich protein</fullName>
    </recommendedName>
</protein>
<feature type="transmembrane region" description="Helical" evidence="2">
    <location>
        <begin position="138"/>
        <end position="155"/>
    </location>
</feature>
<comment type="caution">
    <text evidence="3">The sequence shown here is derived from an EMBL/GenBank/DDBJ whole genome shotgun (WGS) entry which is preliminary data.</text>
</comment>
<evidence type="ECO:0000256" key="2">
    <source>
        <dbReference type="SAM" id="Phobius"/>
    </source>
</evidence>
<gene>
    <name evidence="3" type="ORF">HF577_23505</name>
</gene>
<dbReference type="RefSeq" id="WP_169398103.1">
    <property type="nucleotide sequence ID" value="NZ_JAAXKY010000086.1"/>
</dbReference>
<evidence type="ECO:0000313" key="4">
    <source>
        <dbReference type="Proteomes" id="UP001296706"/>
    </source>
</evidence>
<organism evidence="3 4">
    <name type="scientific">Pseudonocardia xinjiangensis</name>
    <dbReference type="NCBI Taxonomy" id="75289"/>
    <lineage>
        <taxon>Bacteria</taxon>
        <taxon>Bacillati</taxon>
        <taxon>Actinomycetota</taxon>
        <taxon>Actinomycetes</taxon>
        <taxon>Pseudonocardiales</taxon>
        <taxon>Pseudonocardiaceae</taxon>
        <taxon>Pseudonocardia</taxon>
    </lineage>
</organism>
<dbReference type="Proteomes" id="UP001296706">
    <property type="component" value="Unassembled WGS sequence"/>
</dbReference>
<feature type="transmembrane region" description="Helical" evidence="2">
    <location>
        <begin position="246"/>
        <end position="266"/>
    </location>
</feature>
<keyword evidence="2" id="KW-0472">Membrane</keyword>
<feature type="transmembrane region" description="Helical" evidence="2">
    <location>
        <begin position="221"/>
        <end position="237"/>
    </location>
</feature>
<dbReference type="Pfam" id="PF22564">
    <property type="entry name" value="HAAS"/>
    <property type="match status" value="1"/>
</dbReference>
<feature type="transmembrane region" description="Helical" evidence="2">
    <location>
        <begin position="113"/>
        <end position="132"/>
    </location>
</feature>
<evidence type="ECO:0000313" key="3">
    <source>
        <dbReference type="EMBL" id="NMH80046.1"/>
    </source>
</evidence>